<keyword evidence="1" id="KW-0732">Signal</keyword>
<dbReference type="InParanoid" id="D6U748"/>
<protein>
    <recommendedName>
        <fullName evidence="4">Lipoprotein</fullName>
    </recommendedName>
</protein>
<feature type="chain" id="PRO_5003088503" description="Lipoprotein" evidence="1">
    <location>
        <begin position="28"/>
        <end position="380"/>
    </location>
</feature>
<reference evidence="2 3" key="1">
    <citation type="journal article" date="2011" name="Stand. Genomic Sci.">
        <title>Non-contiguous finished genome sequence and contextual data of the filamentous soil bacterium Ktedonobacter racemifer type strain (SOSP1-21).</title>
        <authorList>
            <person name="Chang Y.J."/>
            <person name="Land M."/>
            <person name="Hauser L."/>
            <person name="Chertkov O."/>
            <person name="Del Rio T.G."/>
            <person name="Nolan M."/>
            <person name="Copeland A."/>
            <person name="Tice H."/>
            <person name="Cheng J.F."/>
            <person name="Lucas S."/>
            <person name="Han C."/>
            <person name="Goodwin L."/>
            <person name="Pitluck S."/>
            <person name="Ivanova N."/>
            <person name="Ovchinikova G."/>
            <person name="Pati A."/>
            <person name="Chen A."/>
            <person name="Palaniappan K."/>
            <person name="Mavromatis K."/>
            <person name="Liolios K."/>
            <person name="Brettin T."/>
            <person name="Fiebig A."/>
            <person name="Rohde M."/>
            <person name="Abt B."/>
            <person name="Goker M."/>
            <person name="Detter J.C."/>
            <person name="Woyke T."/>
            <person name="Bristow J."/>
            <person name="Eisen J.A."/>
            <person name="Markowitz V."/>
            <person name="Hugenholtz P."/>
            <person name="Kyrpides N.C."/>
            <person name="Klenk H.P."/>
            <person name="Lapidus A."/>
        </authorList>
    </citation>
    <scope>NUCLEOTIDE SEQUENCE [LARGE SCALE GENOMIC DNA]</scope>
    <source>
        <strain evidence="3">DSM 44963</strain>
    </source>
</reference>
<organism evidence="2 3">
    <name type="scientific">Ktedonobacter racemifer DSM 44963</name>
    <dbReference type="NCBI Taxonomy" id="485913"/>
    <lineage>
        <taxon>Bacteria</taxon>
        <taxon>Bacillati</taxon>
        <taxon>Chloroflexota</taxon>
        <taxon>Ktedonobacteria</taxon>
        <taxon>Ktedonobacterales</taxon>
        <taxon>Ktedonobacteraceae</taxon>
        <taxon>Ktedonobacter</taxon>
    </lineage>
</organism>
<keyword evidence="3" id="KW-1185">Reference proteome</keyword>
<feature type="signal peptide" evidence="1">
    <location>
        <begin position="1"/>
        <end position="27"/>
    </location>
</feature>
<evidence type="ECO:0000313" key="3">
    <source>
        <dbReference type="Proteomes" id="UP000004508"/>
    </source>
</evidence>
<dbReference type="OrthoDB" id="162034at2"/>
<dbReference type="Proteomes" id="UP000004508">
    <property type="component" value="Unassembled WGS sequence"/>
</dbReference>
<dbReference type="PROSITE" id="PS51257">
    <property type="entry name" value="PROKAR_LIPOPROTEIN"/>
    <property type="match status" value="1"/>
</dbReference>
<gene>
    <name evidence="2" type="ORF">Krac_0201</name>
</gene>
<dbReference type="RefSeq" id="WP_007921750.1">
    <property type="nucleotide sequence ID" value="NZ_ADVG01000005.1"/>
</dbReference>
<evidence type="ECO:0008006" key="4">
    <source>
        <dbReference type="Google" id="ProtNLM"/>
    </source>
</evidence>
<dbReference type="AlphaFoldDB" id="D6U748"/>
<comment type="caution">
    <text evidence="2">The sequence shown here is derived from an EMBL/GenBank/DDBJ whole genome shotgun (WGS) entry which is preliminary data.</text>
</comment>
<proteinExistence type="predicted"/>
<evidence type="ECO:0000313" key="2">
    <source>
        <dbReference type="EMBL" id="EFH79709.1"/>
    </source>
</evidence>
<accession>D6U748</accession>
<sequence length="380" mass="40886">MNKHIPTLLPALLLAFLVGLSGCGMNAGSQAAGPGPAGSPDSVRINFERPALDPAQSKRVVTLNVATQVQHLYSTIFALPPMPQTIACTADGGFPYTLTFQQGTKTLATVVAADYGCKPVSIAGESTDRQSTNDFWTQLDQAISKATPVARPEQLAILHTLQLDQPPQAAQITSVETVQRLYDAILALPLAPQNGNCSPESLHEYQLVFHTANQAIHSVIDKTCNTISLEGNYQSRSGTFVMNGQFKHLFEQTLAATPFALAHPDRLTLDLQPGSGAARQSTIADAGLRQQLYTKIWALPVGKAQPNCPLGEDKVAGKGKWYTFSFTQWDLPVLMNVDAYEGSCTLVSLDAGQGMGAGQILQGDGEFWDLVHRLENRPAF</sequence>
<name>D6U748_KTERA</name>
<dbReference type="EMBL" id="ADVG01000005">
    <property type="protein sequence ID" value="EFH79709.1"/>
    <property type="molecule type" value="Genomic_DNA"/>
</dbReference>
<evidence type="ECO:0000256" key="1">
    <source>
        <dbReference type="SAM" id="SignalP"/>
    </source>
</evidence>